<reference evidence="2" key="2">
    <citation type="submission" date="2025-08" db="UniProtKB">
        <authorList>
            <consortium name="Ensembl"/>
        </authorList>
    </citation>
    <scope>IDENTIFICATION</scope>
</reference>
<dbReference type="PRINTS" id="PR00449">
    <property type="entry name" value="RASTRNSFRMNG"/>
</dbReference>
<dbReference type="GeneTree" id="ENSGT01020000234494"/>
<dbReference type="AlphaFoldDB" id="A0A7N4PPD5"/>
<dbReference type="InterPro" id="IPR027417">
    <property type="entry name" value="P-loop_NTPase"/>
</dbReference>
<name>A0A7N4PPD5_SARHA</name>
<reference evidence="2" key="3">
    <citation type="submission" date="2025-09" db="UniProtKB">
        <authorList>
            <consortium name="Ensembl"/>
        </authorList>
    </citation>
    <scope>IDENTIFICATION</scope>
</reference>
<reference evidence="2 3" key="1">
    <citation type="journal article" date="2011" name="Proc. Natl. Acad. Sci. U.S.A.">
        <title>Genetic diversity and population structure of the endangered marsupial Sarcophilus harrisii (Tasmanian devil).</title>
        <authorList>
            <person name="Miller W."/>
            <person name="Hayes V.M."/>
            <person name="Ratan A."/>
            <person name="Petersen D.C."/>
            <person name="Wittekindt N.E."/>
            <person name="Miller J."/>
            <person name="Walenz B."/>
            <person name="Knight J."/>
            <person name="Qi J."/>
            <person name="Zhao F."/>
            <person name="Wang Q."/>
            <person name="Bedoya-Reina O.C."/>
            <person name="Katiyar N."/>
            <person name="Tomsho L.P."/>
            <person name="Kasson L.M."/>
            <person name="Hardie R.A."/>
            <person name="Woodbridge P."/>
            <person name="Tindall E.A."/>
            <person name="Bertelsen M.F."/>
            <person name="Dixon D."/>
            <person name="Pyecroft S."/>
            <person name="Helgen K.M."/>
            <person name="Lesk A.M."/>
            <person name="Pringle T.H."/>
            <person name="Patterson N."/>
            <person name="Zhang Y."/>
            <person name="Kreiss A."/>
            <person name="Woods G.M."/>
            <person name="Jones M.E."/>
            <person name="Schuster S.C."/>
        </authorList>
    </citation>
    <scope>NUCLEOTIDE SEQUENCE [LARGE SCALE GENOMIC DNA]</scope>
</reference>
<sequence>MSSDRPGRTKMLYKLVVMGSQGVGKSALTIRFLQKRFVTEYYPTDGFIFRIICHR</sequence>
<evidence type="ECO:0000313" key="3">
    <source>
        <dbReference type="Proteomes" id="UP000007648"/>
    </source>
</evidence>
<organism evidence="2 3">
    <name type="scientific">Sarcophilus harrisii</name>
    <name type="common">Tasmanian devil</name>
    <name type="synonym">Sarcophilus laniarius</name>
    <dbReference type="NCBI Taxonomy" id="9305"/>
    <lineage>
        <taxon>Eukaryota</taxon>
        <taxon>Metazoa</taxon>
        <taxon>Chordata</taxon>
        <taxon>Craniata</taxon>
        <taxon>Vertebrata</taxon>
        <taxon>Euteleostomi</taxon>
        <taxon>Mammalia</taxon>
        <taxon>Metatheria</taxon>
        <taxon>Dasyuromorphia</taxon>
        <taxon>Dasyuridae</taxon>
        <taxon>Sarcophilus</taxon>
    </lineage>
</organism>
<dbReference type="Proteomes" id="UP000007648">
    <property type="component" value="Unassembled WGS sequence"/>
</dbReference>
<dbReference type="SUPFAM" id="SSF52540">
    <property type="entry name" value="P-loop containing nucleoside triphosphate hydrolases"/>
    <property type="match status" value="1"/>
</dbReference>
<dbReference type="InParanoid" id="A0A7N4PPD5"/>
<dbReference type="GO" id="GO:0003924">
    <property type="term" value="F:GTPase activity"/>
    <property type="evidence" value="ECO:0007669"/>
    <property type="project" value="InterPro"/>
</dbReference>
<evidence type="ECO:0000313" key="2">
    <source>
        <dbReference type="Ensembl" id="ENSSHAP00000040373.1"/>
    </source>
</evidence>
<accession>A0A7N4PPD5</accession>
<dbReference type="Ensembl" id="ENSSHAT00000041313.1">
    <property type="protein sequence ID" value="ENSSHAP00000040373.1"/>
    <property type="gene ID" value="ENSSHAG00000025526.1"/>
</dbReference>
<keyword evidence="3" id="KW-1185">Reference proteome</keyword>
<dbReference type="InterPro" id="IPR001806">
    <property type="entry name" value="Small_GTPase"/>
</dbReference>
<dbReference type="Pfam" id="PF00071">
    <property type="entry name" value="Ras"/>
    <property type="match status" value="1"/>
</dbReference>
<keyword evidence="1" id="KW-0547">Nucleotide-binding</keyword>
<dbReference type="GO" id="GO:0005525">
    <property type="term" value="F:GTP binding"/>
    <property type="evidence" value="ECO:0007669"/>
    <property type="project" value="InterPro"/>
</dbReference>
<protein>
    <submittedName>
        <fullName evidence="2">Uncharacterized protein</fullName>
    </submittedName>
</protein>
<proteinExistence type="predicted"/>
<dbReference type="Gene3D" id="3.40.50.300">
    <property type="entry name" value="P-loop containing nucleotide triphosphate hydrolases"/>
    <property type="match status" value="1"/>
</dbReference>
<evidence type="ECO:0000256" key="1">
    <source>
        <dbReference type="ARBA" id="ARBA00022741"/>
    </source>
</evidence>